<evidence type="ECO:0000259" key="7">
    <source>
        <dbReference type="Pfam" id="PF00884"/>
    </source>
</evidence>
<keyword evidence="5" id="KW-0106">Calcium</keyword>
<dbReference type="GO" id="GO:0008484">
    <property type="term" value="F:sulfuric ester hydrolase activity"/>
    <property type="evidence" value="ECO:0007669"/>
    <property type="project" value="InterPro"/>
</dbReference>
<evidence type="ECO:0000256" key="5">
    <source>
        <dbReference type="ARBA" id="ARBA00022837"/>
    </source>
</evidence>
<keyword evidence="3" id="KW-0479">Metal-binding</keyword>
<gene>
    <name evidence="8" type="ORF">CGI_10027839</name>
</gene>
<keyword evidence="6" id="KW-0325">Glycoprotein</keyword>
<dbReference type="PROSITE" id="PS00149">
    <property type="entry name" value="SULFATASE_2"/>
    <property type="match status" value="1"/>
</dbReference>
<evidence type="ECO:0000256" key="2">
    <source>
        <dbReference type="ARBA" id="ARBA00008779"/>
    </source>
</evidence>
<evidence type="ECO:0000256" key="1">
    <source>
        <dbReference type="ARBA" id="ARBA00001913"/>
    </source>
</evidence>
<dbReference type="GO" id="GO:0046872">
    <property type="term" value="F:metal ion binding"/>
    <property type="evidence" value="ECO:0007669"/>
    <property type="project" value="UniProtKB-KW"/>
</dbReference>
<evidence type="ECO:0000256" key="3">
    <source>
        <dbReference type="ARBA" id="ARBA00022723"/>
    </source>
</evidence>
<protein>
    <submittedName>
        <fullName evidence="8">Arylsulfatase B</fullName>
    </submittedName>
</protein>
<proteinExistence type="inferred from homology"/>
<sequence length="484" mass="54997">MGVTLLVLFGGLLALLQRKQVEAKSPHILFIVADDLGWNDVGYHNPAMKTPNIDKLAREGLILNQTYFQPLCSPSRHAFMTGYYPYRAGLQHLVIMPWQPVCSPLNMKFLPQRLKDLGYATHMVGKWHLGMCNWDCTPTYRGFDSFFGFYHAKADYYSHISYKYLDYRDNEKPVKNLNGTYSTFTFTSRAQDIIKKHNSSQPLFLYMAFPIPHEPLQVPQQYEDMYPNTMSKGRRQYSGMVSALDEAIGNITDQLRESGMYDDTLIVFTSDNGGSPMDYGNNYPLRGAKFTVYEGGTRVVSFVHGAGLQKTGEAYESMMHAVDWSDTLVAAAGGEPDMRDDGVSQWTAIAQNSPGPRTELVYNFDPDSAPEQGHAAIRVGDYKLIHGYPGLFPDWYKVDQQHEFNTEPSVLEMLEHAERYQLFYIKDDPTEQNDLAQSKPDIVKKLSQRLLMLTKNALPPNYPLVPDPKSDPTHFDNVWSPGWC</sequence>
<dbReference type="SUPFAM" id="SSF53649">
    <property type="entry name" value="Alkaline phosphatase-like"/>
    <property type="match status" value="1"/>
</dbReference>
<dbReference type="InterPro" id="IPR047115">
    <property type="entry name" value="ARSB"/>
</dbReference>
<dbReference type="Pfam" id="PF00884">
    <property type="entry name" value="Sulfatase"/>
    <property type="match status" value="1"/>
</dbReference>
<dbReference type="FunCoup" id="K1R975">
    <property type="interactions" value="80"/>
</dbReference>
<dbReference type="Gene3D" id="3.40.720.10">
    <property type="entry name" value="Alkaline Phosphatase, subunit A"/>
    <property type="match status" value="1"/>
</dbReference>
<comment type="similarity">
    <text evidence="2">Belongs to the sulfatase family.</text>
</comment>
<dbReference type="HOGENOM" id="CLU_006332_10_1_1"/>
<name>K1R975_MAGGI</name>
<dbReference type="PANTHER" id="PTHR10342">
    <property type="entry name" value="ARYLSULFATASE"/>
    <property type="match status" value="1"/>
</dbReference>
<dbReference type="EMBL" id="JH818873">
    <property type="protein sequence ID" value="EKC40194.1"/>
    <property type="molecule type" value="Genomic_DNA"/>
</dbReference>
<dbReference type="Gene3D" id="3.30.1120.10">
    <property type="match status" value="1"/>
</dbReference>
<dbReference type="InterPro" id="IPR000917">
    <property type="entry name" value="Sulfatase_N"/>
</dbReference>
<evidence type="ECO:0000256" key="4">
    <source>
        <dbReference type="ARBA" id="ARBA00022801"/>
    </source>
</evidence>
<organism evidence="8">
    <name type="scientific">Magallana gigas</name>
    <name type="common">Pacific oyster</name>
    <name type="synonym">Crassostrea gigas</name>
    <dbReference type="NCBI Taxonomy" id="29159"/>
    <lineage>
        <taxon>Eukaryota</taxon>
        <taxon>Metazoa</taxon>
        <taxon>Spiralia</taxon>
        <taxon>Lophotrochozoa</taxon>
        <taxon>Mollusca</taxon>
        <taxon>Bivalvia</taxon>
        <taxon>Autobranchia</taxon>
        <taxon>Pteriomorphia</taxon>
        <taxon>Ostreida</taxon>
        <taxon>Ostreoidea</taxon>
        <taxon>Ostreidae</taxon>
        <taxon>Magallana</taxon>
    </lineage>
</organism>
<accession>K1R975</accession>
<reference evidence="8" key="1">
    <citation type="journal article" date="2012" name="Nature">
        <title>The oyster genome reveals stress adaptation and complexity of shell formation.</title>
        <authorList>
            <person name="Zhang G."/>
            <person name="Fang X."/>
            <person name="Guo X."/>
            <person name="Li L."/>
            <person name="Luo R."/>
            <person name="Xu F."/>
            <person name="Yang P."/>
            <person name="Zhang L."/>
            <person name="Wang X."/>
            <person name="Qi H."/>
            <person name="Xiong Z."/>
            <person name="Que H."/>
            <person name="Xie Y."/>
            <person name="Holland P.W."/>
            <person name="Paps J."/>
            <person name="Zhu Y."/>
            <person name="Wu F."/>
            <person name="Chen Y."/>
            <person name="Wang J."/>
            <person name="Peng C."/>
            <person name="Meng J."/>
            <person name="Yang L."/>
            <person name="Liu J."/>
            <person name="Wen B."/>
            <person name="Zhang N."/>
            <person name="Huang Z."/>
            <person name="Zhu Q."/>
            <person name="Feng Y."/>
            <person name="Mount A."/>
            <person name="Hedgecock D."/>
            <person name="Xu Z."/>
            <person name="Liu Y."/>
            <person name="Domazet-Loso T."/>
            <person name="Du Y."/>
            <person name="Sun X."/>
            <person name="Zhang S."/>
            <person name="Liu B."/>
            <person name="Cheng P."/>
            <person name="Jiang X."/>
            <person name="Li J."/>
            <person name="Fan D."/>
            <person name="Wang W."/>
            <person name="Fu W."/>
            <person name="Wang T."/>
            <person name="Wang B."/>
            <person name="Zhang J."/>
            <person name="Peng Z."/>
            <person name="Li Y."/>
            <person name="Li N."/>
            <person name="Wang J."/>
            <person name="Chen M."/>
            <person name="He Y."/>
            <person name="Tan F."/>
            <person name="Song X."/>
            <person name="Zheng Q."/>
            <person name="Huang R."/>
            <person name="Yang H."/>
            <person name="Du X."/>
            <person name="Chen L."/>
            <person name="Yang M."/>
            <person name="Gaffney P.M."/>
            <person name="Wang S."/>
            <person name="Luo L."/>
            <person name="She Z."/>
            <person name="Ming Y."/>
            <person name="Huang W."/>
            <person name="Zhang S."/>
            <person name="Huang B."/>
            <person name="Zhang Y."/>
            <person name="Qu T."/>
            <person name="Ni P."/>
            <person name="Miao G."/>
            <person name="Wang J."/>
            <person name="Wang Q."/>
            <person name="Steinberg C.E."/>
            <person name="Wang H."/>
            <person name="Li N."/>
            <person name="Qian L."/>
            <person name="Zhang G."/>
            <person name="Li Y."/>
            <person name="Yang H."/>
            <person name="Liu X."/>
            <person name="Wang J."/>
            <person name="Yin Y."/>
            <person name="Wang J."/>
        </authorList>
    </citation>
    <scope>NUCLEOTIDE SEQUENCE [LARGE SCALE GENOMIC DNA]</scope>
    <source>
        <strain evidence="8">05x7-T-G4-1.051#20</strain>
    </source>
</reference>
<dbReference type="InParanoid" id="K1R975"/>
<dbReference type="InterPro" id="IPR017850">
    <property type="entry name" value="Alkaline_phosphatase_core_sf"/>
</dbReference>
<keyword evidence="4" id="KW-0378">Hydrolase</keyword>
<dbReference type="AlphaFoldDB" id="K1R975"/>
<evidence type="ECO:0000313" key="8">
    <source>
        <dbReference type="EMBL" id="EKC40194.1"/>
    </source>
</evidence>
<dbReference type="PANTHER" id="PTHR10342:SF273">
    <property type="entry name" value="RE14504P"/>
    <property type="match status" value="1"/>
</dbReference>
<dbReference type="CDD" id="cd16029">
    <property type="entry name" value="4-S"/>
    <property type="match status" value="1"/>
</dbReference>
<dbReference type="InterPro" id="IPR024607">
    <property type="entry name" value="Sulfatase_CS"/>
</dbReference>
<comment type="cofactor">
    <cofactor evidence="1">
        <name>Ca(2+)</name>
        <dbReference type="ChEBI" id="CHEBI:29108"/>
    </cofactor>
</comment>
<dbReference type="PROSITE" id="PS00523">
    <property type="entry name" value="SULFATASE_1"/>
    <property type="match status" value="1"/>
</dbReference>
<evidence type="ECO:0000256" key="6">
    <source>
        <dbReference type="ARBA" id="ARBA00023180"/>
    </source>
</evidence>
<feature type="domain" description="Sulfatase N-terminal" evidence="7">
    <location>
        <begin position="26"/>
        <end position="333"/>
    </location>
</feature>